<sequence>MATRLYSLNPQDNDHQITEAVGSATVTKRIELTVDWDSLATDGLSGQLARRSVLDALINFANYIETSGKYNVKA</sequence>
<accession>A0A6J5KLG1</accession>
<gene>
    <name evidence="1" type="ORF">UFOVP16_37</name>
</gene>
<protein>
    <submittedName>
        <fullName evidence="1">Uncharacterized protein</fullName>
    </submittedName>
</protein>
<proteinExistence type="predicted"/>
<dbReference type="EMBL" id="LR796155">
    <property type="protein sequence ID" value="CAB4121996.1"/>
    <property type="molecule type" value="Genomic_DNA"/>
</dbReference>
<organism evidence="1">
    <name type="scientific">uncultured Caudovirales phage</name>
    <dbReference type="NCBI Taxonomy" id="2100421"/>
    <lineage>
        <taxon>Viruses</taxon>
        <taxon>Duplodnaviria</taxon>
        <taxon>Heunggongvirae</taxon>
        <taxon>Uroviricota</taxon>
        <taxon>Caudoviricetes</taxon>
        <taxon>Peduoviridae</taxon>
        <taxon>Maltschvirus</taxon>
        <taxon>Maltschvirus maltsch</taxon>
    </lineage>
</organism>
<reference evidence="1" key="1">
    <citation type="submission" date="2020-04" db="EMBL/GenBank/DDBJ databases">
        <authorList>
            <person name="Chiriac C."/>
            <person name="Salcher M."/>
            <person name="Ghai R."/>
            <person name="Kavagutti S V."/>
        </authorList>
    </citation>
    <scope>NUCLEOTIDE SEQUENCE</scope>
</reference>
<evidence type="ECO:0000313" key="1">
    <source>
        <dbReference type="EMBL" id="CAB4121996.1"/>
    </source>
</evidence>
<name>A0A6J5KLG1_9CAUD</name>